<evidence type="ECO:0000313" key="2">
    <source>
        <dbReference type="EMBL" id="EJK43982.1"/>
    </source>
</evidence>
<reference evidence="2 3" key="1">
    <citation type="journal article" date="2012" name="Genome Biol.">
        <title>Genome and low-iron response of an oceanic diatom adapted to chronic iron limitation.</title>
        <authorList>
            <person name="Lommer M."/>
            <person name="Specht M."/>
            <person name="Roy A.S."/>
            <person name="Kraemer L."/>
            <person name="Andreson R."/>
            <person name="Gutowska M.A."/>
            <person name="Wolf J."/>
            <person name="Bergner S.V."/>
            <person name="Schilhabel M.B."/>
            <person name="Klostermeier U.C."/>
            <person name="Beiko R.G."/>
            <person name="Rosenstiel P."/>
            <person name="Hippler M."/>
            <person name="Laroche J."/>
        </authorList>
    </citation>
    <scope>NUCLEOTIDE SEQUENCE [LARGE SCALE GENOMIC DNA]</scope>
    <source>
        <strain evidence="2 3">CCMP1005</strain>
    </source>
</reference>
<feature type="compositionally biased region" description="Basic and acidic residues" evidence="1">
    <location>
        <begin position="20"/>
        <end position="29"/>
    </location>
</feature>
<sequence>MRLRSGSGGGIGRGHGSRAVYRDGGRRGGESPSRVAEGRVAESCRGGLDGGQENGHHLSTATRPSSLFESALKWRGSPSQSPATLLLESNFLCQPRSTRTSPGRRGDGAACVVVLLDQVSQTISDDGGAKRTGNSRSPSPIVSSQGQTTDSRLLKLLHRRRPPHSLAEGRSLSDARVSNQLVSAGWPPTPCPRLPRLGACVHEAGGSSEAGGPSLHPRGDGDMLRADFPASEGLRRAHRSLPVWLGFRDPGSSRNATFEVKIDVSIDLGPERAVTAPKWVVVDGSTASSGPHRTLPAILEAFTPSGGSNSHTPWT</sequence>
<protein>
    <submittedName>
        <fullName evidence="2">Uncharacterized protein</fullName>
    </submittedName>
</protein>
<dbReference type="AlphaFoldDB" id="K0RBR2"/>
<feature type="compositionally biased region" description="Gly residues" evidence="1">
    <location>
        <begin position="1"/>
        <end position="14"/>
    </location>
</feature>
<name>K0RBR2_THAOC</name>
<feature type="region of interest" description="Disordered" evidence="1">
    <location>
        <begin position="1"/>
        <end position="64"/>
    </location>
</feature>
<organism evidence="2 3">
    <name type="scientific">Thalassiosira oceanica</name>
    <name type="common">Marine diatom</name>
    <dbReference type="NCBI Taxonomy" id="159749"/>
    <lineage>
        <taxon>Eukaryota</taxon>
        <taxon>Sar</taxon>
        <taxon>Stramenopiles</taxon>
        <taxon>Ochrophyta</taxon>
        <taxon>Bacillariophyta</taxon>
        <taxon>Coscinodiscophyceae</taxon>
        <taxon>Thalassiosirophycidae</taxon>
        <taxon>Thalassiosirales</taxon>
        <taxon>Thalassiosiraceae</taxon>
        <taxon>Thalassiosira</taxon>
    </lineage>
</organism>
<dbReference type="Proteomes" id="UP000266841">
    <property type="component" value="Unassembled WGS sequence"/>
</dbReference>
<proteinExistence type="predicted"/>
<gene>
    <name evidence="2" type="ORF">THAOC_37522</name>
</gene>
<evidence type="ECO:0000256" key="1">
    <source>
        <dbReference type="SAM" id="MobiDB-lite"/>
    </source>
</evidence>
<feature type="region of interest" description="Disordered" evidence="1">
    <location>
        <begin position="124"/>
        <end position="149"/>
    </location>
</feature>
<dbReference type="EMBL" id="AGNL01050348">
    <property type="protein sequence ID" value="EJK43982.1"/>
    <property type="molecule type" value="Genomic_DNA"/>
</dbReference>
<accession>K0RBR2</accession>
<keyword evidence="3" id="KW-1185">Reference proteome</keyword>
<comment type="caution">
    <text evidence="2">The sequence shown here is derived from an EMBL/GenBank/DDBJ whole genome shotgun (WGS) entry which is preliminary data.</text>
</comment>
<evidence type="ECO:0000313" key="3">
    <source>
        <dbReference type="Proteomes" id="UP000266841"/>
    </source>
</evidence>
<feature type="compositionally biased region" description="Polar residues" evidence="1">
    <location>
        <begin position="132"/>
        <end position="149"/>
    </location>
</feature>